<organism evidence="3 4">
    <name type="scientific">Caballeronia hypogeia</name>
    <dbReference type="NCBI Taxonomy" id="1777140"/>
    <lineage>
        <taxon>Bacteria</taxon>
        <taxon>Pseudomonadati</taxon>
        <taxon>Pseudomonadota</taxon>
        <taxon>Betaproteobacteria</taxon>
        <taxon>Burkholderiales</taxon>
        <taxon>Burkholderiaceae</taxon>
        <taxon>Caballeronia</taxon>
    </lineage>
</organism>
<dbReference type="NCBIfam" id="NF005559">
    <property type="entry name" value="PRK07231.1"/>
    <property type="match status" value="1"/>
</dbReference>
<dbReference type="CDD" id="cd05233">
    <property type="entry name" value="SDR_c"/>
    <property type="match status" value="1"/>
</dbReference>
<comment type="caution">
    <text evidence="3">The sequence shown here is derived from an EMBL/GenBank/DDBJ whole genome shotgun (WGS) entry which is preliminary data.</text>
</comment>
<keyword evidence="2" id="KW-0560">Oxidoreductase</keyword>
<evidence type="ECO:0000256" key="1">
    <source>
        <dbReference type="ARBA" id="ARBA00006484"/>
    </source>
</evidence>
<evidence type="ECO:0000313" key="4">
    <source>
        <dbReference type="Proteomes" id="UP000054851"/>
    </source>
</evidence>
<protein>
    <submittedName>
        <fullName evidence="3">Short-chain dehydrogenase/reductase SDR</fullName>
    </submittedName>
</protein>
<evidence type="ECO:0000313" key="3">
    <source>
        <dbReference type="EMBL" id="SAK86241.1"/>
    </source>
</evidence>
<evidence type="ECO:0000256" key="2">
    <source>
        <dbReference type="ARBA" id="ARBA00023002"/>
    </source>
</evidence>
<dbReference type="Proteomes" id="UP000054851">
    <property type="component" value="Unassembled WGS sequence"/>
</dbReference>
<reference evidence="3" key="1">
    <citation type="submission" date="2016-01" db="EMBL/GenBank/DDBJ databases">
        <authorList>
            <person name="Peeters C."/>
        </authorList>
    </citation>
    <scope>NUCLEOTIDE SEQUENCE</scope>
    <source>
        <strain evidence="3">LMG 29322</strain>
    </source>
</reference>
<dbReference type="GO" id="GO:0016491">
    <property type="term" value="F:oxidoreductase activity"/>
    <property type="evidence" value="ECO:0007669"/>
    <property type="project" value="UniProtKB-KW"/>
</dbReference>
<keyword evidence="4" id="KW-1185">Reference proteome</keyword>
<dbReference type="PANTHER" id="PTHR24321:SF8">
    <property type="entry name" value="ESTRADIOL 17-BETA-DEHYDROGENASE 8-RELATED"/>
    <property type="match status" value="1"/>
</dbReference>
<dbReference type="SUPFAM" id="SSF51735">
    <property type="entry name" value="NAD(P)-binding Rossmann-fold domains"/>
    <property type="match status" value="1"/>
</dbReference>
<dbReference type="PANTHER" id="PTHR24321">
    <property type="entry name" value="DEHYDROGENASES, SHORT CHAIN"/>
    <property type="match status" value="1"/>
</dbReference>
<dbReference type="PROSITE" id="PS00061">
    <property type="entry name" value="ADH_SHORT"/>
    <property type="match status" value="1"/>
</dbReference>
<dbReference type="InterPro" id="IPR020904">
    <property type="entry name" value="Sc_DH/Rdtase_CS"/>
</dbReference>
<sequence>MSDLQGRVAIVTGGAAGIGRATALLFARAGARVVVADRAEEAARAVVAEIEREGGEAMFQHVDVSREEDCAAMVKAAVERFGRLDIAFNNAGMPGRVSKTEDQGFAHWHRIIDVNLNGVFHCMVHELRAMKEHGGSIVNTASVAGVRGAPFSSAYAASKHGVIGLTRSAAREYGRYGIRINAICPGVVKTAMAEELATASPPGTADALLAASILRRPGEPEEAAELVMWLCSDKASFVAGAHYMIDGGLTA</sequence>
<comment type="similarity">
    <text evidence="1">Belongs to the short-chain dehydrogenases/reductases (SDR) family.</text>
</comment>
<dbReference type="Gene3D" id="3.40.50.720">
    <property type="entry name" value="NAD(P)-binding Rossmann-like Domain"/>
    <property type="match status" value="1"/>
</dbReference>
<dbReference type="InterPro" id="IPR036291">
    <property type="entry name" value="NAD(P)-bd_dom_sf"/>
</dbReference>
<dbReference type="EMBL" id="FCOA02000029">
    <property type="protein sequence ID" value="SAK86241.1"/>
    <property type="molecule type" value="Genomic_DNA"/>
</dbReference>
<dbReference type="AlphaFoldDB" id="A0A158CVH7"/>
<dbReference type="PRINTS" id="PR00080">
    <property type="entry name" value="SDRFAMILY"/>
</dbReference>
<proteinExistence type="inferred from homology"/>
<name>A0A158CVH7_9BURK</name>
<dbReference type="OrthoDB" id="7064009at2"/>
<gene>
    <name evidence="3" type="ORF">AWB79_06037</name>
</gene>
<dbReference type="Pfam" id="PF13561">
    <property type="entry name" value="adh_short_C2"/>
    <property type="match status" value="1"/>
</dbReference>
<accession>A0A158CVH7</accession>
<dbReference type="FunFam" id="3.40.50.720:FF:000084">
    <property type="entry name" value="Short-chain dehydrogenase reductase"/>
    <property type="match status" value="1"/>
</dbReference>
<dbReference type="InterPro" id="IPR002347">
    <property type="entry name" value="SDR_fam"/>
</dbReference>
<dbReference type="PRINTS" id="PR00081">
    <property type="entry name" value="GDHRDH"/>
</dbReference>
<dbReference type="STRING" id="1777140.AWB79_06037"/>